<dbReference type="AlphaFoldDB" id="A0AAE3YHE1"/>
<dbReference type="GO" id="GO:0016757">
    <property type="term" value="F:glycosyltransferase activity"/>
    <property type="evidence" value="ECO:0007669"/>
    <property type="project" value="UniProtKB-KW"/>
</dbReference>
<dbReference type="InterPro" id="IPR001173">
    <property type="entry name" value="Glyco_trans_2-like"/>
</dbReference>
<dbReference type="RefSeq" id="WP_310362463.1">
    <property type="nucleotide sequence ID" value="NZ_JAVDYB010000001.1"/>
</dbReference>
<name>A0AAE3YHE1_9ACTN</name>
<dbReference type="InterPro" id="IPR029044">
    <property type="entry name" value="Nucleotide-diphossugar_trans"/>
</dbReference>
<evidence type="ECO:0000313" key="8">
    <source>
        <dbReference type="Proteomes" id="UP001183643"/>
    </source>
</evidence>
<keyword evidence="8" id="KW-1185">Reference proteome</keyword>
<dbReference type="PANTHER" id="PTHR43179">
    <property type="entry name" value="RHAMNOSYLTRANSFERASE WBBL"/>
    <property type="match status" value="1"/>
</dbReference>
<dbReference type="PANTHER" id="PTHR43179:SF12">
    <property type="entry name" value="GALACTOFURANOSYLTRANSFERASE GLFT2"/>
    <property type="match status" value="1"/>
</dbReference>
<dbReference type="Gene3D" id="3.90.550.10">
    <property type="entry name" value="Spore Coat Polysaccharide Biosynthesis Protein SpsA, Chain A"/>
    <property type="match status" value="1"/>
</dbReference>
<evidence type="ECO:0000256" key="1">
    <source>
        <dbReference type="ARBA" id="ARBA00004776"/>
    </source>
</evidence>
<comment type="caution">
    <text evidence="7">The sequence shown here is derived from an EMBL/GenBank/DDBJ whole genome shotgun (WGS) entry which is preliminary data.</text>
</comment>
<keyword evidence="4" id="KW-0808">Transferase</keyword>
<feature type="domain" description="Glycosyltransferase 2-like" evidence="6">
    <location>
        <begin position="10"/>
        <end position="172"/>
    </location>
</feature>
<feature type="region of interest" description="Disordered" evidence="5">
    <location>
        <begin position="297"/>
        <end position="317"/>
    </location>
</feature>
<evidence type="ECO:0000313" key="7">
    <source>
        <dbReference type="EMBL" id="MDR7273709.1"/>
    </source>
</evidence>
<reference evidence="7" key="1">
    <citation type="submission" date="2023-07" db="EMBL/GenBank/DDBJ databases">
        <title>Sequencing the genomes of 1000 actinobacteria strains.</title>
        <authorList>
            <person name="Klenk H.-P."/>
        </authorList>
    </citation>
    <scope>NUCLEOTIDE SEQUENCE</scope>
    <source>
        <strain evidence="7">DSM 44707</strain>
    </source>
</reference>
<accession>A0AAE3YHE1</accession>
<evidence type="ECO:0000256" key="4">
    <source>
        <dbReference type="ARBA" id="ARBA00022679"/>
    </source>
</evidence>
<keyword evidence="3" id="KW-0328">Glycosyltransferase</keyword>
<evidence type="ECO:0000256" key="2">
    <source>
        <dbReference type="ARBA" id="ARBA00006739"/>
    </source>
</evidence>
<protein>
    <submittedName>
        <fullName evidence="7">GT2 family glycosyltransferase</fullName>
    </submittedName>
</protein>
<sequence>MNSDAVSPVTVVIPCHTERRWASLVRAVESAKAQDPAPSEIVVVVDHNARLYDKAAHELDGVTVLANRFRRGVAGTRNTGAFHAITPLVAFLDDDARAHAGWLAGLLAPFADRTVVGTGGAVLPAWSGDGRPAWFPDEFLWTVGASHTRMPAETAPAPEVWCAGMAVRRESFLAVGGFRETYGRVTDRVLARDAELCRRMAEQGGTWMFVPGARVHHPVGADRMTFRHFLRRCFREGQLVAVSGGGHLRLALPGALTRHLRRAMTGGGSGALRRAGAVAAGATAAAAGGLLELTTRQPTPLPVPARPAPKITAGVRR</sequence>
<comment type="similarity">
    <text evidence="2">Belongs to the glycosyltransferase 2 family.</text>
</comment>
<dbReference type="Proteomes" id="UP001183643">
    <property type="component" value="Unassembled WGS sequence"/>
</dbReference>
<dbReference type="Pfam" id="PF00535">
    <property type="entry name" value="Glycos_transf_2"/>
    <property type="match status" value="1"/>
</dbReference>
<dbReference type="EMBL" id="JAVDYB010000001">
    <property type="protein sequence ID" value="MDR7273709.1"/>
    <property type="molecule type" value="Genomic_DNA"/>
</dbReference>
<comment type="pathway">
    <text evidence="1">Cell wall biogenesis; cell wall polysaccharide biosynthesis.</text>
</comment>
<evidence type="ECO:0000256" key="3">
    <source>
        <dbReference type="ARBA" id="ARBA00022676"/>
    </source>
</evidence>
<proteinExistence type="inferred from homology"/>
<organism evidence="7 8">
    <name type="scientific">Catenuloplanes atrovinosus</name>
    <dbReference type="NCBI Taxonomy" id="137266"/>
    <lineage>
        <taxon>Bacteria</taxon>
        <taxon>Bacillati</taxon>
        <taxon>Actinomycetota</taxon>
        <taxon>Actinomycetes</taxon>
        <taxon>Micromonosporales</taxon>
        <taxon>Micromonosporaceae</taxon>
        <taxon>Catenuloplanes</taxon>
    </lineage>
</organism>
<evidence type="ECO:0000256" key="5">
    <source>
        <dbReference type="SAM" id="MobiDB-lite"/>
    </source>
</evidence>
<evidence type="ECO:0000259" key="6">
    <source>
        <dbReference type="Pfam" id="PF00535"/>
    </source>
</evidence>
<dbReference type="SUPFAM" id="SSF53448">
    <property type="entry name" value="Nucleotide-diphospho-sugar transferases"/>
    <property type="match status" value="1"/>
</dbReference>
<gene>
    <name evidence="7" type="ORF">J2S41_000487</name>
</gene>